<gene>
    <name evidence="1" type="ORF">CLIB1444_09S04346</name>
</gene>
<accession>A0ACA9YBN8</accession>
<evidence type="ECO:0000313" key="2">
    <source>
        <dbReference type="Proteomes" id="UP001152531"/>
    </source>
</evidence>
<proteinExistence type="predicted"/>
<dbReference type="EMBL" id="CALSDN010000009">
    <property type="protein sequence ID" value="CAH6722473.1"/>
    <property type="molecule type" value="Genomic_DNA"/>
</dbReference>
<dbReference type="Proteomes" id="UP001152531">
    <property type="component" value="Unassembled WGS sequence"/>
</dbReference>
<comment type="caution">
    <text evidence="1">The sequence shown here is derived from an EMBL/GenBank/DDBJ whole genome shotgun (WGS) entry which is preliminary data.</text>
</comment>
<sequence length="587" mass="69613">MIEAKIDETNELIHKLIDEVFPSVYASFDVLDKRIRRLEEKMSGQEFDSLKEDVKQKRDDALEINDKLSGLSKDLKKQQDKELANSDETDINDEVHEAQHKEDEETKEVTNVFSDDVLSMRQQKKILNTLSCNYRINSIDDVTKFFDIQDLLFEITSAEYQKKHTQDLIYPDLQLEGDCIKNYLIDIFNFKYEHHVPDSFIIRYTKSKLDDLERENQLSEEVQYIFGNDYFNSVTGFINWDGLMLVIYRYKFENTKSYLSSCIDMLSERNQNISRPGSNFTNLTIVFELILSNLKNMKLNCSGAFILLSKIYNKFTVEVEYLKLFLPVFDLGKFQDICDIELYSQELEVMNFTLPDQWKDFLVTVISKLKDDGNEIKHIFLEDLKLYLQRKPIKVTITGEMGIKLNVYCIRFSKFWDVHQFENLFFLLYYNNNIDRILDLEKLKYYKYLKYELLEYLNFIPMILIFVIYEIFKTGGQDWDLDVLNDDLLIIASILITNLKFRNLLEACLFVVFNELDYEEYLKGKIEIESIMFKVMGDLIVENIDLVKQIIFNHFADLGMARPYTCLASLRNPFKQMIDKEKIERFK</sequence>
<name>A0ACA9YBN8_9ASCO</name>
<evidence type="ECO:0000313" key="1">
    <source>
        <dbReference type="EMBL" id="CAH6722473.1"/>
    </source>
</evidence>
<reference evidence="1" key="1">
    <citation type="submission" date="2022-06" db="EMBL/GenBank/DDBJ databases">
        <authorList>
            <person name="Legras J.-L."/>
            <person name="Devillers H."/>
            <person name="Grondin C."/>
        </authorList>
    </citation>
    <scope>NUCLEOTIDE SEQUENCE</scope>
    <source>
        <strain evidence="1">CLIB 1444</strain>
    </source>
</reference>
<keyword evidence="2" id="KW-1185">Reference proteome</keyword>
<organism evidence="1 2">
    <name type="scientific">[Candida] jaroonii</name>
    <dbReference type="NCBI Taxonomy" id="467808"/>
    <lineage>
        <taxon>Eukaryota</taxon>
        <taxon>Fungi</taxon>
        <taxon>Dikarya</taxon>
        <taxon>Ascomycota</taxon>
        <taxon>Saccharomycotina</taxon>
        <taxon>Pichiomycetes</taxon>
        <taxon>Debaryomycetaceae</taxon>
        <taxon>Yamadazyma</taxon>
    </lineage>
</organism>
<protein>
    <submittedName>
        <fullName evidence="1">Uncharacterized protein</fullName>
    </submittedName>
</protein>